<dbReference type="InterPro" id="IPR001214">
    <property type="entry name" value="SET_dom"/>
</dbReference>
<dbReference type="InterPro" id="IPR050600">
    <property type="entry name" value="SETD3_SETD6_MTase"/>
</dbReference>
<dbReference type="SUPFAM" id="SSF82199">
    <property type="entry name" value="SET domain"/>
    <property type="match status" value="1"/>
</dbReference>
<evidence type="ECO:0000313" key="3">
    <source>
        <dbReference type="Proteomes" id="UP000799428"/>
    </source>
</evidence>
<protein>
    <submittedName>
        <fullName evidence="2">SET domain-containing protein</fullName>
    </submittedName>
</protein>
<dbReference type="Proteomes" id="UP000799428">
    <property type="component" value="Unassembled WGS sequence"/>
</dbReference>
<reference evidence="2" key="1">
    <citation type="journal article" date="2020" name="Stud. Mycol.">
        <title>101 Dothideomycetes genomes: a test case for predicting lifestyles and emergence of pathogens.</title>
        <authorList>
            <person name="Haridas S."/>
            <person name="Albert R."/>
            <person name="Binder M."/>
            <person name="Bloem J."/>
            <person name="Labutti K."/>
            <person name="Salamov A."/>
            <person name="Andreopoulos B."/>
            <person name="Baker S."/>
            <person name="Barry K."/>
            <person name="Bills G."/>
            <person name="Bluhm B."/>
            <person name="Cannon C."/>
            <person name="Castanera R."/>
            <person name="Culley D."/>
            <person name="Daum C."/>
            <person name="Ezra D."/>
            <person name="Gonzalez J."/>
            <person name="Henrissat B."/>
            <person name="Kuo A."/>
            <person name="Liang C."/>
            <person name="Lipzen A."/>
            <person name="Lutzoni F."/>
            <person name="Magnuson J."/>
            <person name="Mondo S."/>
            <person name="Nolan M."/>
            <person name="Ohm R."/>
            <person name="Pangilinan J."/>
            <person name="Park H.-J."/>
            <person name="Ramirez L."/>
            <person name="Alfaro M."/>
            <person name="Sun H."/>
            <person name="Tritt A."/>
            <person name="Yoshinaga Y."/>
            <person name="Zwiers L.-H."/>
            <person name="Turgeon B."/>
            <person name="Goodwin S."/>
            <person name="Spatafora J."/>
            <person name="Crous P."/>
            <person name="Grigoriev I."/>
        </authorList>
    </citation>
    <scope>NUCLEOTIDE SEQUENCE</scope>
    <source>
        <strain evidence="2">CBS 279.74</strain>
    </source>
</reference>
<dbReference type="PROSITE" id="PS50280">
    <property type="entry name" value="SET"/>
    <property type="match status" value="1"/>
</dbReference>
<organism evidence="2 3">
    <name type="scientific">Pleomassaria siparia CBS 279.74</name>
    <dbReference type="NCBI Taxonomy" id="1314801"/>
    <lineage>
        <taxon>Eukaryota</taxon>
        <taxon>Fungi</taxon>
        <taxon>Dikarya</taxon>
        <taxon>Ascomycota</taxon>
        <taxon>Pezizomycotina</taxon>
        <taxon>Dothideomycetes</taxon>
        <taxon>Pleosporomycetidae</taxon>
        <taxon>Pleosporales</taxon>
        <taxon>Pleomassariaceae</taxon>
        <taxon>Pleomassaria</taxon>
    </lineage>
</organism>
<sequence length="417" mass="46404">MAAALIPSESHTRFVDWAEKNGVEINGIAPAKFVGSGMGIVAARDLKAGECIVHVNNTALITAASLAVRSHNFPPSSTIHGRLAGFLALNYADKNSGHRLWQDVWPSQEELKTILPIHWSGKVQHLLPHASKVLLSNQRTKLEKDWTDLRLSLPSITKDLFTYTWLIVNTRTFYWEYPDLPKAHIRLPKKRAQLTADDCYAMCPFMDYFNHSDVGCDPKNDAKGYSVIADRDYKAGEEVCVSYGSHTNDLLLVEYGFTLATNKCQSLPLDHVILPLLSSAQVAILKEDGFYANYTLMSSSSPTICHRTQAVLRLICLPSRRYSAFVSGTDEGAVEQPKIDKYLLGLMEGYAREVMETLDEVDGLVVDDGQDQGKTTRRSIMAEGEEGSITSEHKAVLASRWKQIRYVVNAAIQELAK</sequence>
<evidence type="ECO:0000259" key="1">
    <source>
        <dbReference type="PROSITE" id="PS50280"/>
    </source>
</evidence>
<gene>
    <name evidence="2" type="ORF">K504DRAFT_467637</name>
</gene>
<proteinExistence type="predicted"/>
<dbReference type="PANTHER" id="PTHR13271:SF137">
    <property type="entry name" value="SET DOMAIN-CONTAINING PROTEIN"/>
    <property type="match status" value="1"/>
</dbReference>
<dbReference type="InterPro" id="IPR044429">
    <property type="entry name" value="SETD4_SET"/>
</dbReference>
<dbReference type="Pfam" id="PF00856">
    <property type="entry name" value="SET"/>
    <property type="match status" value="1"/>
</dbReference>
<dbReference type="OrthoDB" id="341421at2759"/>
<dbReference type="Gene3D" id="3.90.1410.10">
    <property type="entry name" value="set domain protein methyltransferase, domain 1"/>
    <property type="match status" value="1"/>
</dbReference>
<accession>A0A6G1K9W4</accession>
<dbReference type="InterPro" id="IPR046341">
    <property type="entry name" value="SET_dom_sf"/>
</dbReference>
<evidence type="ECO:0000313" key="2">
    <source>
        <dbReference type="EMBL" id="KAF2709686.1"/>
    </source>
</evidence>
<keyword evidence="3" id="KW-1185">Reference proteome</keyword>
<dbReference type="EMBL" id="MU005770">
    <property type="protein sequence ID" value="KAF2709686.1"/>
    <property type="molecule type" value="Genomic_DNA"/>
</dbReference>
<dbReference type="AlphaFoldDB" id="A0A6G1K9W4"/>
<dbReference type="GO" id="GO:0016279">
    <property type="term" value="F:protein-lysine N-methyltransferase activity"/>
    <property type="evidence" value="ECO:0007669"/>
    <property type="project" value="InterPro"/>
</dbReference>
<feature type="domain" description="SET" evidence="1">
    <location>
        <begin position="21"/>
        <end position="244"/>
    </location>
</feature>
<name>A0A6G1K9W4_9PLEO</name>
<dbReference type="CDD" id="cd19177">
    <property type="entry name" value="SET_SETD4"/>
    <property type="match status" value="1"/>
</dbReference>
<dbReference type="PANTHER" id="PTHR13271">
    <property type="entry name" value="UNCHARACTERIZED PUTATIVE METHYLTRANSFERASE"/>
    <property type="match status" value="1"/>
</dbReference>